<evidence type="ECO:0008006" key="3">
    <source>
        <dbReference type="Google" id="ProtNLM"/>
    </source>
</evidence>
<dbReference type="Proteomes" id="UP000515947">
    <property type="component" value="Chromosome"/>
</dbReference>
<dbReference type="RefSeq" id="WP_187579959.1">
    <property type="nucleotide sequence ID" value="NZ_CP060713.1"/>
</dbReference>
<accession>A0A7G9REU4</accession>
<evidence type="ECO:0000313" key="2">
    <source>
        <dbReference type="Proteomes" id="UP000515947"/>
    </source>
</evidence>
<gene>
    <name evidence="1" type="ORF">H9L09_07030</name>
</gene>
<evidence type="ECO:0000313" key="1">
    <source>
        <dbReference type="EMBL" id="QNN54119.1"/>
    </source>
</evidence>
<dbReference type="KEGG" id="nmes:H9L09_07030"/>
<sequence>MSAHPPWTNPFDERRPFLFAAGVRAGIPPSTLRGRRFRRLMLGVYLRADVAPDPVHMVVAALLVHPPRAYASHASAARVYGVPLPAGLAQEHVSVCRAADRRRREDIRNHVVAASTPVVRFRGLPVSAPAQVFVELSGLLTLVDLVAVGDDLVRRKLLTTEQLVDYCRLHGDAAARTAAGYVRRGVDSPMETRLRMLLVLSGLPEPKVNVKLFFEDGRLRYRFDLAWPELKIAVEYDGRQHRDDLDQWDHDVTRDEWMDDANWLRVPVFSRGIYRRPDVTIERVVKALRERGFRVAPGDLSEAWRPHFPVIY</sequence>
<protein>
    <recommendedName>
        <fullName evidence="3">DUF559 domain-containing protein</fullName>
    </recommendedName>
</protein>
<proteinExistence type="predicted"/>
<reference evidence="1 2" key="1">
    <citation type="submission" date="2020-08" db="EMBL/GenBank/DDBJ databases">
        <title>Genome sequence of Nocardioides mesophilus KACC 16243T.</title>
        <authorList>
            <person name="Hyun D.-W."/>
            <person name="Bae J.-W."/>
        </authorList>
    </citation>
    <scope>NUCLEOTIDE SEQUENCE [LARGE SCALE GENOMIC DNA]</scope>
    <source>
        <strain evidence="1 2">KACC 16243</strain>
    </source>
</reference>
<keyword evidence="2" id="KW-1185">Reference proteome</keyword>
<dbReference type="EMBL" id="CP060713">
    <property type="protein sequence ID" value="QNN54119.1"/>
    <property type="molecule type" value="Genomic_DNA"/>
</dbReference>
<dbReference type="AlphaFoldDB" id="A0A7G9REU4"/>
<organism evidence="1 2">
    <name type="scientific">Nocardioides mesophilus</name>
    <dbReference type="NCBI Taxonomy" id="433659"/>
    <lineage>
        <taxon>Bacteria</taxon>
        <taxon>Bacillati</taxon>
        <taxon>Actinomycetota</taxon>
        <taxon>Actinomycetes</taxon>
        <taxon>Propionibacteriales</taxon>
        <taxon>Nocardioidaceae</taxon>
        <taxon>Nocardioides</taxon>
    </lineage>
</organism>
<dbReference type="SUPFAM" id="SSF52980">
    <property type="entry name" value="Restriction endonuclease-like"/>
    <property type="match status" value="1"/>
</dbReference>
<dbReference type="InterPro" id="IPR011335">
    <property type="entry name" value="Restrct_endonuc-II-like"/>
</dbReference>
<dbReference type="Gene3D" id="3.40.960.10">
    <property type="entry name" value="VSR Endonuclease"/>
    <property type="match status" value="1"/>
</dbReference>
<name>A0A7G9REU4_9ACTN</name>